<gene>
    <name evidence="2" type="ORF">TRIUR3_27074</name>
</gene>
<feature type="region of interest" description="Disordered" evidence="1">
    <location>
        <begin position="70"/>
        <end position="99"/>
    </location>
</feature>
<dbReference type="OMA" id="HGEGWIE"/>
<proteinExistence type="predicted"/>
<sequence length="174" mass="18335">MAEELLRELGMELVACEAAAEAGHDDEVFRHAGCSTAQDKRGRPELGAGGSRRRAEWALLLSARHGSCPATVQREGEKRVKGRKKQREEGELRGGGEGPGMIAAAELAVVDGCTSGSGHGEGWIEGRRLTARGSMEVGGGTGLAREGVRGSRGRFFGAAAAGRDKPPIFRVRLD</sequence>
<accession>M7ZEG6</accession>
<dbReference type="EMBL" id="KD094099">
    <property type="protein sequence ID" value="EMS61588.1"/>
    <property type="molecule type" value="Genomic_DNA"/>
</dbReference>
<organism evidence="2">
    <name type="scientific">Triticum urartu</name>
    <name type="common">Red wild einkorn</name>
    <name type="synonym">Crithodium urartu</name>
    <dbReference type="NCBI Taxonomy" id="4572"/>
    <lineage>
        <taxon>Eukaryota</taxon>
        <taxon>Viridiplantae</taxon>
        <taxon>Streptophyta</taxon>
        <taxon>Embryophyta</taxon>
        <taxon>Tracheophyta</taxon>
        <taxon>Spermatophyta</taxon>
        <taxon>Magnoliopsida</taxon>
        <taxon>Liliopsida</taxon>
        <taxon>Poales</taxon>
        <taxon>Poaceae</taxon>
        <taxon>BOP clade</taxon>
        <taxon>Pooideae</taxon>
        <taxon>Triticodae</taxon>
        <taxon>Triticeae</taxon>
        <taxon>Triticinae</taxon>
        <taxon>Triticum</taxon>
    </lineage>
</organism>
<dbReference type="AlphaFoldDB" id="M7ZEG6"/>
<evidence type="ECO:0000256" key="1">
    <source>
        <dbReference type="SAM" id="MobiDB-lite"/>
    </source>
</evidence>
<name>M7ZEG6_TRIUA</name>
<evidence type="ECO:0000313" key="2">
    <source>
        <dbReference type="EMBL" id="EMS61588.1"/>
    </source>
</evidence>
<protein>
    <submittedName>
        <fullName evidence="2">Uncharacterized protein</fullName>
    </submittedName>
</protein>
<reference evidence="2" key="1">
    <citation type="journal article" date="2013" name="Nature">
        <title>Draft genome of the wheat A-genome progenitor Triticum urartu.</title>
        <authorList>
            <person name="Ling H.Q."/>
            <person name="Zhao S."/>
            <person name="Liu D."/>
            <person name="Wang J."/>
            <person name="Sun H."/>
            <person name="Zhang C."/>
            <person name="Fan H."/>
            <person name="Li D."/>
            <person name="Dong L."/>
            <person name="Tao Y."/>
            <person name="Gao C."/>
            <person name="Wu H."/>
            <person name="Li Y."/>
            <person name="Cui Y."/>
            <person name="Guo X."/>
            <person name="Zheng S."/>
            <person name="Wang B."/>
            <person name="Yu K."/>
            <person name="Liang Q."/>
            <person name="Yang W."/>
            <person name="Lou X."/>
            <person name="Chen J."/>
            <person name="Feng M."/>
            <person name="Jian J."/>
            <person name="Zhang X."/>
            <person name="Luo G."/>
            <person name="Jiang Y."/>
            <person name="Liu J."/>
            <person name="Wang Z."/>
            <person name="Sha Y."/>
            <person name="Zhang B."/>
            <person name="Wu H."/>
            <person name="Tang D."/>
            <person name="Shen Q."/>
            <person name="Xue P."/>
            <person name="Zou S."/>
            <person name="Wang X."/>
            <person name="Liu X."/>
            <person name="Wang F."/>
            <person name="Yang Y."/>
            <person name="An X."/>
            <person name="Dong Z."/>
            <person name="Zhang K."/>
            <person name="Zhang X."/>
            <person name="Luo M.C."/>
            <person name="Dvorak J."/>
            <person name="Tong Y."/>
            <person name="Wang J."/>
            <person name="Yang H."/>
            <person name="Li Z."/>
            <person name="Wang D."/>
            <person name="Zhang A."/>
            <person name="Wang J."/>
        </authorList>
    </citation>
    <scope>NUCLEOTIDE SEQUENCE</scope>
</reference>